<evidence type="ECO:0000256" key="2">
    <source>
        <dbReference type="ARBA" id="ARBA00023043"/>
    </source>
</evidence>
<feature type="repeat" description="ANK" evidence="3">
    <location>
        <begin position="75"/>
        <end position="107"/>
    </location>
</feature>
<feature type="repeat" description="ANK" evidence="3">
    <location>
        <begin position="241"/>
        <end position="273"/>
    </location>
</feature>
<dbReference type="SMART" id="SM00248">
    <property type="entry name" value="ANK"/>
    <property type="match status" value="8"/>
</dbReference>
<dbReference type="InterPro" id="IPR036770">
    <property type="entry name" value="Ankyrin_rpt-contain_sf"/>
</dbReference>
<dbReference type="EMBL" id="UYSG01011181">
    <property type="protein sequence ID" value="VDL61297.1"/>
    <property type="molecule type" value="Genomic_DNA"/>
</dbReference>
<reference evidence="5 6" key="2">
    <citation type="submission" date="2018-11" db="EMBL/GenBank/DDBJ databases">
        <authorList>
            <consortium name="Pathogen Informatics"/>
        </authorList>
    </citation>
    <scope>NUCLEOTIDE SEQUENCE [LARGE SCALE GENOMIC DNA]</scope>
</reference>
<dbReference type="WBParaSite" id="HDID_0000898101-mRNA-1">
    <property type="protein sequence ID" value="HDID_0000898101-mRNA-1"/>
    <property type="gene ID" value="HDID_0000898101"/>
</dbReference>
<evidence type="ECO:0000256" key="1">
    <source>
        <dbReference type="ARBA" id="ARBA00022737"/>
    </source>
</evidence>
<name>A0A0R3SU37_HYMDI</name>
<feature type="compositionally biased region" description="Basic and acidic residues" evidence="4">
    <location>
        <begin position="304"/>
        <end position="344"/>
    </location>
</feature>
<dbReference type="STRING" id="6216.A0A0R3SU37"/>
<evidence type="ECO:0000313" key="7">
    <source>
        <dbReference type="WBParaSite" id="HDID_0000898101-mRNA-1"/>
    </source>
</evidence>
<evidence type="ECO:0000256" key="4">
    <source>
        <dbReference type="SAM" id="MobiDB-lite"/>
    </source>
</evidence>
<feature type="region of interest" description="Disordered" evidence="4">
    <location>
        <begin position="304"/>
        <end position="395"/>
    </location>
</feature>
<dbReference type="Pfam" id="PF12796">
    <property type="entry name" value="Ank_2"/>
    <property type="match status" value="1"/>
</dbReference>
<dbReference type="SUPFAM" id="SSF48403">
    <property type="entry name" value="Ankyrin repeat"/>
    <property type="match status" value="1"/>
</dbReference>
<gene>
    <name evidence="5" type="ORF">HDID_LOCUS8979</name>
</gene>
<dbReference type="AlphaFoldDB" id="A0A0R3SU37"/>
<dbReference type="PANTHER" id="PTHR24198">
    <property type="entry name" value="ANKYRIN REPEAT AND PROTEIN KINASE DOMAIN-CONTAINING PROTEIN"/>
    <property type="match status" value="1"/>
</dbReference>
<dbReference type="Pfam" id="PF00023">
    <property type="entry name" value="Ank"/>
    <property type="match status" value="1"/>
</dbReference>
<evidence type="ECO:0000313" key="5">
    <source>
        <dbReference type="EMBL" id="VDL61297.1"/>
    </source>
</evidence>
<keyword evidence="1" id="KW-0677">Repeat</keyword>
<dbReference type="PROSITE" id="PS50297">
    <property type="entry name" value="ANK_REP_REGION"/>
    <property type="match status" value="1"/>
</dbReference>
<reference evidence="7" key="1">
    <citation type="submission" date="2017-02" db="UniProtKB">
        <authorList>
            <consortium name="WormBaseParasite"/>
        </authorList>
    </citation>
    <scope>IDENTIFICATION</scope>
</reference>
<dbReference type="PANTHER" id="PTHR24198:SF165">
    <property type="entry name" value="ANKYRIN REPEAT-CONTAINING PROTEIN-RELATED"/>
    <property type="match status" value="1"/>
</dbReference>
<dbReference type="Proteomes" id="UP000274504">
    <property type="component" value="Unassembled WGS sequence"/>
</dbReference>
<dbReference type="OrthoDB" id="6154527at2759"/>
<dbReference type="PROSITE" id="PS50088">
    <property type="entry name" value="ANK_REPEAT"/>
    <property type="match status" value="2"/>
</dbReference>
<keyword evidence="2 3" id="KW-0040">ANK repeat</keyword>
<feature type="compositionally biased region" description="Basic and acidic residues" evidence="4">
    <location>
        <begin position="375"/>
        <end position="395"/>
    </location>
</feature>
<sequence>MTDNKVDEKTLALLKAVKANDVEAVKAQLENGSSPDSRKSPAKKNALMIAASRGYSDVIAVLLNAGAKTSPTEMLMNSALHFACIAGVVRSVELIIETGCELNKPNAFHKTPLMVAIMHNRLEVVKLLLNKDPLLRVGFLYSDDSELTLACQQSDLRIATYLLDNFKPIVGIKNELQIALLRAVVQHRPDVLNLLSGYGADIDYMDMFLDPPIFTAIRAKDPMILQYVLDLGADVNKKCFGGDTPLLFAISHDNETGVRMLIKKGATVDEEAARTRLEELRIETNKRLESMITAVEVVIRDAKKSNGGKKGESKEKQAGAQTEERTKEQTKEQTEEQTEEKNVEQTEEQQEEHSGESKVEKQNYEQKEEEDADGNAEKDGANEDKQNDKEGKEKE</sequence>
<evidence type="ECO:0000313" key="6">
    <source>
        <dbReference type="Proteomes" id="UP000274504"/>
    </source>
</evidence>
<dbReference type="Gene3D" id="1.25.40.20">
    <property type="entry name" value="Ankyrin repeat-containing domain"/>
    <property type="match status" value="1"/>
</dbReference>
<feature type="compositionally biased region" description="Basic and acidic residues" evidence="4">
    <location>
        <begin position="351"/>
        <end position="366"/>
    </location>
</feature>
<proteinExistence type="predicted"/>
<organism evidence="7">
    <name type="scientific">Hymenolepis diminuta</name>
    <name type="common">Rat tapeworm</name>
    <dbReference type="NCBI Taxonomy" id="6216"/>
    <lineage>
        <taxon>Eukaryota</taxon>
        <taxon>Metazoa</taxon>
        <taxon>Spiralia</taxon>
        <taxon>Lophotrochozoa</taxon>
        <taxon>Platyhelminthes</taxon>
        <taxon>Cestoda</taxon>
        <taxon>Eucestoda</taxon>
        <taxon>Cyclophyllidea</taxon>
        <taxon>Hymenolepididae</taxon>
        <taxon>Hymenolepis</taxon>
    </lineage>
</organism>
<protein>
    <submittedName>
        <fullName evidence="7">ANK_REP_REGION domain-containing protein</fullName>
    </submittedName>
</protein>
<dbReference type="InterPro" id="IPR002110">
    <property type="entry name" value="Ankyrin_rpt"/>
</dbReference>
<accession>A0A0R3SU37</accession>
<evidence type="ECO:0000256" key="3">
    <source>
        <dbReference type="PROSITE-ProRule" id="PRU00023"/>
    </source>
</evidence>